<reference evidence="2 3" key="1">
    <citation type="journal article" date="2023" name="Sci. Data">
        <title>Genome assembly of the Korean intertidal mud-creeper Batillaria attramentaria.</title>
        <authorList>
            <person name="Patra A.K."/>
            <person name="Ho P.T."/>
            <person name="Jun S."/>
            <person name="Lee S.J."/>
            <person name="Kim Y."/>
            <person name="Won Y.J."/>
        </authorList>
    </citation>
    <scope>NUCLEOTIDE SEQUENCE [LARGE SCALE GENOMIC DNA]</scope>
    <source>
        <strain evidence="2">Wonlab-2016</strain>
    </source>
</reference>
<accession>A0ABD0J7H3</accession>
<dbReference type="Proteomes" id="UP001519460">
    <property type="component" value="Unassembled WGS sequence"/>
</dbReference>
<name>A0ABD0J7H3_9CAEN</name>
<gene>
    <name evidence="2" type="ORF">BaRGS_00038001</name>
</gene>
<protein>
    <submittedName>
        <fullName evidence="2">Uncharacterized protein</fullName>
    </submittedName>
</protein>
<sequence>SNPPPLPRPSPPAPPTTARPQTATILYPHPLPTPTLILLTCLKAASLPVQTTLIRKFHKPPLVLHESGFTTPYHLLPRTIAKTYLPPLPPPPPPPPPRPTHLCLFYHPRPTTSSLPNQRDELYYSPNIYRPTQPISRPEDVIKRQNGFPPGDETDEPY</sequence>
<evidence type="ECO:0000256" key="1">
    <source>
        <dbReference type="SAM" id="MobiDB-lite"/>
    </source>
</evidence>
<comment type="caution">
    <text evidence="2">The sequence shown here is derived from an EMBL/GenBank/DDBJ whole genome shotgun (WGS) entry which is preliminary data.</text>
</comment>
<dbReference type="AlphaFoldDB" id="A0ABD0J7H3"/>
<proteinExistence type="predicted"/>
<dbReference type="EMBL" id="JACVVK020000593">
    <property type="protein sequence ID" value="KAK7464003.1"/>
    <property type="molecule type" value="Genomic_DNA"/>
</dbReference>
<evidence type="ECO:0000313" key="3">
    <source>
        <dbReference type="Proteomes" id="UP001519460"/>
    </source>
</evidence>
<evidence type="ECO:0000313" key="2">
    <source>
        <dbReference type="EMBL" id="KAK7464003.1"/>
    </source>
</evidence>
<organism evidence="2 3">
    <name type="scientific">Batillaria attramentaria</name>
    <dbReference type="NCBI Taxonomy" id="370345"/>
    <lineage>
        <taxon>Eukaryota</taxon>
        <taxon>Metazoa</taxon>
        <taxon>Spiralia</taxon>
        <taxon>Lophotrochozoa</taxon>
        <taxon>Mollusca</taxon>
        <taxon>Gastropoda</taxon>
        <taxon>Caenogastropoda</taxon>
        <taxon>Sorbeoconcha</taxon>
        <taxon>Cerithioidea</taxon>
        <taxon>Batillariidae</taxon>
        <taxon>Batillaria</taxon>
    </lineage>
</organism>
<feature type="region of interest" description="Disordered" evidence="1">
    <location>
        <begin position="107"/>
        <end position="158"/>
    </location>
</feature>
<feature type="non-terminal residue" evidence="2">
    <location>
        <position position="1"/>
    </location>
</feature>
<keyword evidence="3" id="KW-1185">Reference proteome</keyword>